<comment type="subcellular location">
    <subcellularLocation>
        <location evidence="1">Cell membrane</location>
        <topology evidence="1">Multi-pass membrane protein</topology>
    </subcellularLocation>
</comment>
<feature type="transmembrane region" description="Helical" evidence="8">
    <location>
        <begin position="317"/>
        <end position="339"/>
    </location>
</feature>
<keyword evidence="4" id="KW-1003">Cell membrane</keyword>
<evidence type="ECO:0000256" key="2">
    <source>
        <dbReference type="ARBA" id="ARBA00010145"/>
    </source>
</evidence>
<dbReference type="InterPro" id="IPR038770">
    <property type="entry name" value="Na+/solute_symporter_sf"/>
</dbReference>
<evidence type="ECO:0000256" key="7">
    <source>
        <dbReference type="ARBA" id="ARBA00023136"/>
    </source>
</evidence>
<dbReference type="Pfam" id="PF03547">
    <property type="entry name" value="Mem_trans"/>
    <property type="match status" value="1"/>
</dbReference>
<organism evidence="9 10">
    <name type="scientific">Roseofilum acuticapitatum BLCC-M154</name>
    <dbReference type="NCBI Taxonomy" id="3022444"/>
    <lineage>
        <taxon>Bacteria</taxon>
        <taxon>Bacillati</taxon>
        <taxon>Cyanobacteriota</taxon>
        <taxon>Cyanophyceae</taxon>
        <taxon>Desertifilales</taxon>
        <taxon>Desertifilaceae</taxon>
        <taxon>Roseofilum</taxon>
        <taxon>Roseofilum acuticapitatum</taxon>
    </lineage>
</organism>
<accession>A0ABT7ASZ0</accession>
<evidence type="ECO:0000256" key="1">
    <source>
        <dbReference type="ARBA" id="ARBA00004651"/>
    </source>
</evidence>
<dbReference type="Proteomes" id="UP001235303">
    <property type="component" value="Unassembled WGS sequence"/>
</dbReference>
<feature type="transmembrane region" description="Helical" evidence="8">
    <location>
        <begin position="227"/>
        <end position="244"/>
    </location>
</feature>
<proteinExistence type="inferred from homology"/>
<reference evidence="9 10" key="1">
    <citation type="submission" date="2023-01" db="EMBL/GenBank/DDBJ databases">
        <title>Novel diversity within Roseofilum (Cyanobacteria; Desertifilaceae) from marine benthic mats with descriptions of four novel species.</title>
        <authorList>
            <person name="Wang Y."/>
            <person name="Berthold D.E."/>
            <person name="Hu J."/>
            <person name="Lefler F.W."/>
            <person name="Laughinghouse H.D. IV."/>
        </authorList>
    </citation>
    <scope>NUCLEOTIDE SEQUENCE [LARGE SCALE GENOMIC DNA]</scope>
    <source>
        <strain evidence="9 10">BLCC-M154</strain>
    </source>
</reference>
<dbReference type="EMBL" id="JAQOSP010000063">
    <property type="protein sequence ID" value="MDJ1169534.1"/>
    <property type="molecule type" value="Genomic_DNA"/>
</dbReference>
<sequence length="342" mass="37176">MTPLVENLIKLYVPLIGWTLLGWSIGKFLIGTLLPKNISAYLGKALFMFGVPISIVAFLRKTDLSGGIWIAPLTAWIAIAVGAAFAWTWIDLGVSDERLRAIAQGLNPALEGPNTVAVTTSKWSQPTQGSFMLAMMCGNTGYLGFPCVLGLVGEDYFAWALFYDLLGSAIAVYVVGVALASYFGSSDQEQESVLQRTFKATRNNPAFWSLLFGLGFRYVPLPEPIETTLYNAAWTVVQISLVLIGIKLSELKTLGKLKRASTCLLIKMLLVPLVVGTGLMFFGIDGPPRLVMVLQMSMPPSFATLVIAQAYHLDQDLAVTSLALGSIILLFTLPIWVWLFGA</sequence>
<dbReference type="PANTHER" id="PTHR36838">
    <property type="entry name" value="AUXIN EFFLUX CARRIER FAMILY PROTEIN"/>
    <property type="match status" value="1"/>
</dbReference>
<dbReference type="Gene3D" id="1.20.1530.20">
    <property type="match status" value="1"/>
</dbReference>
<evidence type="ECO:0000313" key="10">
    <source>
        <dbReference type="Proteomes" id="UP001235303"/>
    </source>
</evidence>
<feature type="transmembrane region" description="Helical" evidence="8">
    <location>
        <begin position="12"/>
        <end position="34"/>
    </location>
</feature>
<name>A0ABT7ASZ0_9CYAN</name>
<protein>
    <submittedName>
        <fullName evidence="9">AEC family transporter</fullName>
    </submittedName>
</protein>
<evidence type="ECO:0000256" key="5">
    <source>
        <dbReference type="ARBA" id="ARBA00022692"/>
    </source>
</evidence>
<dbReference type="InterPro" id="IPR004776">
    <property type="entry name" value="Mem_transp_PIN-like"/>
</dbReference>
<evidence type="ECO:0000256" key="3">
    <source>
        <dbReference type="ARBA" id="ARBA00022448"/>
    </source>
</evidence>
<feature type="transmembrane region" description="Helical" evidence="8">
    <location>
        <begin position="131"/>
        <end position="152"/>
    </location>
</feature>
<comment type="similarity">
    <text evidence="2">Belongs to the auxin efflux carrier (TC 2.A.69) family.</text>
</comment>
<dbReference type="PANTHER" id="PTHR36838:SF1">
    <property type="entry name" value="SLR1864 PROTEIN"/>
    <property type="match status" value="1"/>
</dbReference>
<keyword evidence="3" id="KW-0813">Transport</keyword>
<keyword evidence="10" id="KW-1185">Reference proteome</keyword>
<gene>
    <name evidence="9" type="ORF">PMG71_08865</name>
</gene>
<keyword evidence="6 8" id="KW-1133">Transmembrane helix</keyword>
<keyword evidence="7 8" id="KW-0472">Membrane</keyword>
<feature type="transmembrane region" description="Helical" evidence="8">
    <location>
        <begin position="41"/>
        <end position="60"/>
    </location>
</feature>
<evidence type="ECO:0000256" key="4">
    <source>
        <dbReference type="ARBA" id="ARBA00022475"/>
    </source>
</evidence>
<feature type="transmembrane region" description="Helical" evidence="8">
    <location>
        <begin position="66"/>
        <end position="90"/>
    </location>
</feature>
<evidence type="ECO:0000256" key="8">
    <source>
        <dbReference type="SAM" id="Phobius"/>
    </source>
</evidence>
<evidence type="ECO:0000256" key="6">
    <source>
        <dbReference type="ARBA" id="ARBA00022989"/>
    </source>
</evidence>
<feature type="transmembrane region" description="Helical" evidence="8">
    <location>
        <begin position="264"/>
        <end position="284"/>
    </location>
</feature>
<comment type="caution">
    <text evidence="9">The sequence shown here is derived from an EMBL/GenBank/DDBJ whole genome shotgun (WGS) entry which is preliminary data.</text>
</comment>
<dbReference type="RefSeq" id="WP_283753292.1">
    <property type="nucleotide sequence ID" value="NZ_JAQOSP010000063.1"/>
</dbReference>
<keyword evidence="5 8" id="KW-0812">Transmembrane</keyword>
<feature type="transmembrane region" description="Helical" evidence="8">
    <location>
        <begin position="158"/>
        <end position="184"/>
    </location>
</feature>
<evidence type="ECO:0000313" key="9">
    <source>
        <dbReference type="EMBL" id="MDJ1169534.1"/>
    </source>
</evidence>